<sequence>MATSVLTVTVKWRKQAFPDVALDTALPAEVFLSQLYTLTGVPPARQTILGLRGGKKITADADLSKLGIKDRQTLMLLGSPEADTPAAVPATAGSAATHVADDLDLDAPKEDAAALSAAVTTPAIAVPPGLVNMGNTCYMNSVVQVLNRVPELRSALGNYRGGAGEGVLNPSARLTASLRDLLSRLNVRGVAAINPSGFIGALRTANPQFAERAGPAGMFAQQDAEECWGEILTRLSSTLPAPAVAGDAAAAADSGTVSAATAGDASAAASNGSGAGAAGVNAVDSLFGITTVAVDTCTEEGSSETVARRDTVRTLKCHIVQSVNHLADGLSAALSETIDMVSESLGRSARWARVSRLDTLPPYLAVQFVRFAWKPVERVRAKILRNVSFPLTLDVYDFCTDESRARMTGARERARRAADEAAARAATDLEAANASVDAGDSTTAAPAGADVAAATGAAGGAADRTAQESAPAANGGDTAMDTSAPADTNGSSATAVASASGPGEVTGVYELIAVLTHQGRAADGGHYVAWVKADPPAVDATAPAPATGPARRAGASAASAASAAPWIKLDDNKVSLTTAEEVLKLSGGGDWHTAYMLLYRAKRA</sequence>
<comment type="caution">
    <text evidence="1">The sequence shown here is derived from an EMBL/GenBank/DDBJ whole genome shotgun (WGS) entry which is preliminary data.</text>
</comment>
<evidence type="ECO:0000313" key="1">
    <source>
        <dbReference type="EMBL" id="KAK1868165.1"/>
    </source>
</evidence>
<dbReference type="EMBL" id="CM020620">
    <property type="protein sequence ID" value="KAK1868165.1"/>
    <property type="molecule type" value="Genomic_DNA"/>
</dbReference>
<protein>
    <submittedName>
        <fullName evidence="1">Uncharacterized protein</fullName>
    </submittedName>
</protein>
<dbReference type="Proteomes" id="UP000798662">
    <property type="component" value="Chromosome 3"/>
</dbReference>
<reference evidence="1" key="1">
    <citation type="submission" date="2019-11" db="EMBL/GenBank/DDBJ databases">
        <title>Nori genome reveals adaptations in red seaweeds to the harsh intertidal environment.</title>
        <authorList>
            <person name="Wang D."/>
            <person name="Mao Y."/>
        </authorList>
    </citation>
    <scope>NUCLEOTIDE SEQUENCE</scope>
    <source>
        <tissue evidence="1">Gametophyte</tissue>
    </source>
</reference>
<evidence type="ECO:0000313" key="2">
    <source>
        <dbReference type="Proteomes" id="UP000798662"/>
    </source>
</evidence>
<keyword evidence="2" id="KW-1185">Reference proteome</keyword>
<name>A0ACC3CDL3_PYRYE</name>
<organism evidence="1 2">
    <name type="scientific">Pyropia yezoensis</name>
    <name type="common">Susabi-nori</name>
    <name type="synonym">Porphyra yezoensis</name>
    <dbReference type="NCBI Taxonomy" id="2788"/>
    <lineage>
        <taxon>Eukaryota</taxon>
        <taxon>Rhodophyta</taxon>
        <taxon>Bangiophyceae</taxon>
        <taxon>Bangiales</taxon>
        <taxon>Bangiaceae</taxon>
        <taxon>Pyropia</taxon>
    </lineage>
</organism>
<gene>
    <name evidence="1" type="ORF">I4F81_010659</name>
</gene>
<accession>A0ACC3CDL3</accession>
<proteinExistence type="predicted"/>